<dbReference type="Proteomes" id="UP001372338">
    <property type="component" value="Unassembled WGS sequence"/>
</dbReference>
<dbReference type="PANTHER" id="PTHR31669:SF292">
    <property type="entry name" value="OS02G0262500 PROTEIN"/>
    <property type="match status" value="1"/>
</dbReference>
<gene>
    <name evidence="8" type="ORF">RIF29_18384</name>
</gene>
<reference evidence="8 9" key="1">
    <citation type="submission" date="2024-01" db="EMBL/GenBank/DDBJ databases">
        <title>The genomes of 5 underutilized Papilionoideae crops provide insights into root nodulation and disease resistanc.</title>
        <authorList>
            <person name="Yuan L."/>
        </authorList>
    </citation>
    <scope>NUCLEOTIDE SEQUENCE [LARGE SCALE GENOMIC DNA]</scope>
    <source>
        <strain evidence="8">ZHUSHIDOU_FW_LH</strain>
        <tissue evidence="8">Leaf</tissue>
    </source>
</reference>
<dbReference type="AlphaFoldDB" id="A0AAN9FSK0"/>
<evidence type="ECO:0000256" key="2">
    <source>
        <dbReference type="ARBA" id="ARBA00022723"/>
    </source>
</evidence>
<evidence type="ECO:0000256" key="5">
    <source>
        <dbReference type="PROSITE-ProRule" id="PRU00325"/>
    </source>
</evidence>
<keyword evidence="6" id="KW-0539">Nucleus</keyword>
<dbReference type="GO" id="GO:0008270">
    <property type="term" value="F:zinc ion binding"/>
    <property type="evidence" value="ECO:0007669"/>
    <property type="project" value="UniProtKB-UniRule"/>
</dbReference>
<keyword evidence="4 6" id="KW-0862">Zinc</keyword>
<comment type="caution">
    <text evidence="8">The sequence shown here is derived from an EMBL/GenBank/DDBJ whole genome shotgun (WGS) entry which is preliminary data.</text>
</comment>
<comment type="subcellular location">
    <subcellularLocation>
        <location evidence="6">Nucleus</location>
    </subcellularLocation>
</comment>
<dbReference type="PROSITE" id="PS50966">
    <property type="entry name" value="ZF_SWIM"/>
    <property type="match status" value="1"/>
</dbReference>
<evidence type="ECO:0000259" key="7">
    <source>
        <dbReference type="PROSITE" id="PS50966"/>
    </source>
</evidence>
<evidence type="ECO:0000256" key="1">
    <source>
        <dbReference type="ARBA" id="ARBA00005889"/>
    </source>
</evidence>
<dbReference type="Pfam" id="PF04434">
    <property type="entry name" value="SWIM"/>
    <property type="match status" value="1"/>
</dbReference>
<dbReference type="InterPro" id="IPR031052">
    <property type="entry name" value="FHY3/FAR1"/>
</dbReference>
<dbReference type="EMBL" id="JAYWIO010000003">
    <property type="protein sequence ID" value="KAK7277233.1"/>
    <property type="molecule type" value="Genomic_DNA"/>
</dbReference>
<comment type="similarity">
    <text evidence="1 6">Belongs to the FHY3/FAR1 family.</text>
</comment>
<dbReference type="PANTHER" id="PTHR31669">
    <property type="entry name" value="PROTEIN FAR1-RELATED SEQUENCE 10-RELATED"/>
    <property type="match status" value="1"/>
</dbReference>
<organism evidence="8 9">
    <name type="scientific">Crotalaria pallida</name>
    <name type="common">Smooth rattlebox</name>
    <name type="synonym">Crotalaria striata</name>
    <dbReference type="NCBI Taxonomy" id="3830"/>
    <lineage>
        <taxon>Eukaryota</taxon>
        <taxon>Viridiplantae</taxon>
        <taxon>Streptophyta</taxon>
        <taxon>Embryophyta</taxon>
        <taxon>Tracheophyta</taxon>
        <taxon>Spermatophyta</taxon>
        <taxon>Magnoliopsida</taxon>
        <taxon>eudicotyledons</taxon>
        <taxon>Gunneridae</taxon>
        <taxon>Pentapetalae</taxon>
        <taxon>rosids</taxon>
        <taxon>fabids</taxon>
        <taxon>Fabales</taxon>
        <taxon>Fabaceae</taxon>
        <taxon>Papilionoideae</taxon>
        <taxon>50 kb inversion clade</taxon>
        <taxon>genistoids sensu lato</taxon>
        <taxon>core genistoids</taxon>
        <taxon>Crotalarieae</taxon>
        <taxon>Crotalaria</taxon>
    </lineage>
</organism>
<dbReference type="SMART" id="SM00575">
    <property type="entry name" value="ZnF_PMZ"/>
    <property type="match status" value="1"/>
</dbReference>
<evidence type="ECO:0000256" key="4">
    <source>
        <dbReference type="ARBA" id="ARBA00022833"/>
    </source>
</evidence>
<proteinExistence type="inferred from homology"/>
<dbReference type="GO" id="GO:0005634">
    <property type="term" value="C:nucleus"/>
    <property type="evidence" value="ECO:0007669"/>
    <property type="project" value="UniProtKB-SubCell"/>
</dbReference>
<evidence type="ECO:0000256" key="3">
    <source>
        <dbReference type="ARBA" id="ARBA00022771"/>
    </source>
</evidence>
<keyword evidence="9" id="KW-1185">Reference proteome</keyword>
<feature type="domain" description="SWIM-type" evidence="7">
    <location>
        <begin position="15"/>
        <end position="51"/>
    </location>
</feature>
<comment type="function">
    <text evidence="6">Putative transcription activator involved in regulating light control of development.</text>
</comment>
<dbReference type="InterPro" id="IPR006564">
    <property type="entry name" value="Znf_PMZ"/>
</dbReference>
<protein>
    <recommendedName>
        <fullName evidence="6">Protein FAR1-RELATED SEQUENCE</fullName>
    </recommendedName>
</protein>
<evidence type="ECO:0000256" key="6">
    <source>
        <dbReference type="RuleBase" id="RU367018"/>
    </source>
</evidence>
<dbReference type="InterPro" id="IPR007527">
    <property type="entry name" value="Znf_SWIM"/>
</dbReference>
<evidence type="ECO:0000313" key="8">
    <source>
        <dbReference type="EMBL" id="KAK7277233.1"/>
    </source>
</evidence>
<dbReference type="GO" id="GO:0006355">
    <property type="term" value="P:regulation of DNA-templated transcription"/>
    <property type="evidence" value="ECO:0007669"/>
    <property type="project" value="UniProtKB-UniRule"/>
</dbReference>
<sequence>MIYTVAYYRNARKAWRVSFDADSIQIKCSCQRFETHGLPCAHIFAVLFFLDIGELPKCVIMPRWTKMAKQGHELAAAEQGNWMSDNLIYSRLGGLMSCCRRLCNIASRNADDYKSVREKVCNEIILLEAKHEVDNGAGCSSQANCSVVMDPTPLKRRGGGGTSD</sequence>
<accession>A0AAN9FSK0</accession>
<name>A0AAN9FSK0_CROPI</name>
<evidence type="ECO:0000313" key="9">
    <source>
        <dbReference type="Proteomes" id="UP001372338"/>
    </source>
</evidence>
<keyword evidence="3 5" id="KW-0863">Zinc-finger</keyword>
<keyword evidence="2 6" id="KW-0479">Metal-binding</keyword>